<evidence type="ECO:0000256" key="3">
    <source>
        <dbReference type="ARBA" id="ARBA00023125"/>
    </source>
</evidence>
<evidence type="ECO:0000256" key="2">
    <source>
        <dbReference type="ARBA" id="ARBA00023015"/>
    </source>
</evidence>
<evidence type="ECO:0000313" key="6">
    <source>
        <dbReference type="EMBL" id="MFB9838544.1"/>
    </source>
</evidence>
<sequence>MATLRALECLVALVDARSVTAAAAALHMSQPALSHQISALERELGTPVVERLPRGVRVTAAGRAAAEEARAALQAADRAVRVGRQVGEGRGGRLRIGCVETMTPWLLVPILRQWRSRRPDVRLELAEFTSSDRMVGVLASGELDLAVGPPPTSTGAHVEVLGQEEIVVVAREDHRFAAQPWVTVDQLAHEPFVHYDPSNGNAVWVDRFVAKHDVTLNAVLRTGSPRTAAQLAGAGLGVTIVPVSALTARPSGVVRRLEPRVLRDVIAVVAAPSDALVSRFVGDLHQRGLPTVNTEAALSADAASPLR</sequence>
<protein>
    <submittedName>
        <fullName evidence="6">LysR family transcriptional regulator</fullName>
    </submittedName>
</protein>
<evidence type="ECO:0000259" key="5">
    <source>
        <dbReference type="PROSITE" id="PS50931"/>
    </source>
</evidence>
<dbReference type="InterPro" id="IPR000847">
    <property type="entry name" value="LysR_HTH_N"/>
</dbReference>
<comment type="caution">
    <text evidence="6">The sequence shown here is derived from an EMBL/GenBank/DDBJ whole genome shotgun (WGS) entry which is preliminary data.</text>
</comment>
<keyword evidence="7" id="KW-1185">Reference proteome</keyword>
<dbReference type="PANTHER" id="PTHR30346:SF28">
    <property type="entry name" value="HTH-TYPE TRANSCRIPTIONAL REGULATOR CYNR"/>
    <property type="match status" value="1"/>
</dbReference>
<evidence type="ECO:0000313" key="7">
    <source>
        <dbReference type="Proteomes" id="UP001589627"/>
    </source>
</evidence>
<dbReference type="CDD" id="cd05466">
    <property type="entry name" value="PBP2_LTTR_substrate"/>
    <property type="match status" value="1"/>
</dbReference>
<dbReference type="PROSITE" id="PS50931">
    <property type="entry name" value="HTH_LYSR"/>
    <property type="match status" value="1"/>
</dbReference>
<evidence type="ECO:0000256" key="4">
    <source>
        <dbReference type="ARBA" id="ARBA00023163"/>
    </source>
</evidence>
<reference evidence="6 7" key="1">
    <citation type="submission" date="2024-09" db="EMBL/GenBank/DDBJ databases">
        <authorList>
            <person name="Sun Q."/>
            <person name="Mori K."/>
        </authorList>
    </citation>
    <scope>NUCLEOTIDE SEQUENCE [LARGE SCALE GENOMIC DNA]</scope>
    <source>
        <strain evidence="6 7">TBRC 0563</strain>
    </source>
</reference>
<organism evidence="6 7">
    <name type="scientific">Actinoallomurus acaciae</name>
    <dbReference type="NCBI Taxonomy" id="502577"/>
    <lineage>
        <taxon>Bacteria</taxon>
        <taxon>Bacillati</taxon>
        <taxon>Actinomycetota</taxon>
        <taxon>Actinomycetes</taxon>
        <taxon>Streptosporangiales</taxon>
        <taxon>Thermomonosporaceae</taxon>
        <taxon>Actinoallomurus</taxon>
    </lineage>
</organism>
<name>A0ABV5YTY3_9ACTN</name>
<comment type="similarity">
    <text evidence="1">Belongs to the LysR transcriptional regulatory family.</text>
</comment>
<dbReference type="PANTHER" id="PTHR30346">
    <property type="entry name" value="TRANSCRIPTIONAL DUAL REGULATOR HCAR-RELATED"/>
    <property type="match status" value="1"/>
</dbReference>
<keyword evidence="4" id="KW-0804">Transcription</keyword>
<proteinExistence type="inferred from homology"/>
<dbReference type="EMBL" id="JBHLZP010000533">
    <property type="protein sequence ID" value="MFB9838544.1"/>
    <property type="molecule type" value="Genomic_DNA"/>
</dbReference>
<dbReference type="Gene3D" id="3.40.190.290">
    <property type="match status" value="1"/>
</dbReference>
<dbReference type="Pfam" id="PF03466">
    <property type="entry name" value="LysR_substrate"/>
    <property type="match status" value="1"/>
</dbReference>
<dbReference type="RefSeq" id="WP_378211581.1">
    <property type="nucleotide sequence ID" value="NZ_JBHLZP010000533.1"/>
</dbReference>
<keyword evidence="3" id="KW-0238">DNA-binding</keyword>
<dbReference type="Gene3D" id="1.10.10.10">
    <property type="entry name" value="Winged helix-like DNA-binding domain superfamily/Winged helix DNA-binding domain"/>
    <property type="match status" value="1"/>
</dbReference>
<keyword evidence="2" id="KW-0805">Transcription regulation</keyword>
<gene>
    <name evidence="6" type="ORF">ACFFNX_40995</name>
</gene>
<dbReference type="InterPro" id="IPR036388">
    <property type="entry name" value="WH-like_DNA-bd_sf"/>
</dbReference>
<dbReference type="PRINTS" id="PR00039">
    <property type="entry name" value="HTHLYSR"/>
</dbReference>
<dbReference type="SUPFAM" id="SSF53850">
    <property type="entry name" value="Periplasmic binding protein-like II"/>
    <property type="match status" value="1"/>
</dbReference>
<dbReference type="Proteomes" id="UP001589627">
    <property type="component" value="Unassembled WGS sequence"/>
</dbReference>
<evidence type="ECO:0000256" key="1">
    <source>
        <dbReference type="ARBA" id="ARBA00009437"/>
    </source>
</evidence>
<dbReference type="InterPro" id="IPR036390">
    <property type="entry name" value="WH_DNA-bd_sf"/>
</dbReference>
<accession>A0ABV5YTY3</accession>
<dbReference type="Pfam" id="PF00126">
    <property type="entry name" value="HTH_1"/>
    <property type="match status" value="1"/>
</dbReference>
<dbReference type="InterPro" id="IPR005119">
    <property type="entry name" value="LysR_subst-bd"/>
</dbReference>
<dbReference type="SUPFAM" id="SSF46785">
    <property type="entry name" value="Winged helix' DNA-binding domain"/>
    <property type="match status" value="1"/>
</dbReference>
<feature type="domain" description="HTH lysR-type" evidence="5">
    <location>
        <begin position="1"/>
        <end position="59"/>
    </location>
</feature>